<dbReference type="EC" id="2.7.13.3" evidence="2"/>
<feature type="transmembrane region" description="Helical" evidence="10">
    <location>
        <begin position="6"/>
        <end position="31"/>
    </location>
</feature>
<dbReference type="AlphaFoldDB" id="A0A5R8XZV6"/>
<keyword evidence="13" id="KW-1185">Reference proteome</keyword>
<dbReference type="CDD" id="cd00082">
    <property type="entry name" value="HisKA"/>
    <property type="match status" value="1"/>
</dbReference>
<comment type="caution">
    <text evidence="12">The sequence shown here is derived from an EMBL/GenBank/DDBJ whole genome shotgun (WGS) entry which is preliminary data.</text>
</comment>
<accession>A0A5R8XZV6</accession>
<organism evidence="12 13">
    <name type="scientific">Arcobacter arenosus</name>
    <dbReference type="NCBI Taxonomy" id="2576037"/>
    <lineage>
        <taxon>Bacteria</taxon>
        <taxon>Pseudomonadati</taxon>
        <taxon>Campylobacterota</taxon>
        <taxon>Epsilonproteobacteria</taxon>
        <taxon>Campylobacterales</taxon>
        <taxon>Arcobacteraceae</taxon>
        <taxon>Arcobacter</taxon>
    </lineage>
</organism>
<evidence type="ECO:0000256" key="9">
    <source>
        <dbReference type="SAM" id="Coils"/>
    </source>
</evidence>
<gene>
    <name evidence="12" type="ORF">FDK22_09290</name>
</gene>
<evidence type="ECO:0000256" key="6">
    <source>
        <dbReference type="ARBA" id="ARBA00022777"/>
    </source>
</evidence>
<dbReference type="SMART" id="SM00387">
    <property type="entry name" value="HATPase_c"/>
    <property type="match status" value="1"/>
</dbReference>
<evidence type="ECO:0000256" key="5">
    <source>
        <dbReference type="ARBA" id="ARBA00022741"/>
    </source>
</evidence>
<evidence type="ECO:0000256" key="10">
    <source>
        <dbReference type="SAM" id="Phobius"/>
    </source>
</evidence>
<sequence>MFNKEGIPFFIITIPFLSILFISFFTLSYYLKLSNENFEKDINEYKKLYALESNITKKQIEEKISLKIKEHEETEKKFKRFIVLTTVSILIFMALFSLLMTTIINDLIKKYKLQVQYKENKLQKLNRNLASKVEEGIAEGKRKDKAMLQQSKLARMGSMISMIAHQWRQPLTELSGILMELETATRFKKVNEEHILNSIERSDTMIEFMSNTIDDFRNFYKPDKIKEDFYLVESCKKALSLISATLSENQIKLEFDVRQDSKIHGYPTEFSQVILNLLINATDILIEKKIQNPKIKIKIEKREDTSIIIVSDNAGGIKEKNFEMIFDPYFSTKESSKGTGLGLYISKLIIEKNMGGELSVRNDQEGAVFKIALIG</sequence>
<feature type="transmembrane region" description="Helical" evidence="10">
    <location>
        <begin position="81"/>
        <end position="104"/>
    </location>
</feature>
<dbReference type="SUPFAM" id="SSF55874">
    <property type="entry name" value="ATPase domain of HSP90 chaperone/DNA topoisomerase II/histidine kinase"/>
    <property type="match status" value="1"/>
</dbReference>
<evidence type="ECO:0000256" key="8">
    <source>
        <dbReference type="ARBA" id="ARBA00023012"/>
    </source>
</evidence>
<feature type="coiled-coil region" evidence="9">
    <location>
        <begin position="108"/>
        <end position="135"/>
    </location>
</feature>
<dbReference type="RefSeq" id="WP_138152655.1">
    <property type="nucleotide sequence ID" value="NZ_VANU01000004.1"/>
</dbReference>
<keyword evidence="3" id="KW-0597">Phosphoprotein</keyword>
<dbReference type="PANTHER" id="PTHR43065">
    <property type="entry name" value="SENSOR HISTIDINE KINASE"/>
    <property type="match status" value="1"/>
</dbReference>
<keyword evidence="6 12" id="KW-0418">Kinase</keyword>
<keyword evidence="10" id="KW-1133">Transmembrane helix</keyword>
<dbReference type="GO" id="GO:0005524">
    <property type="term" value="F:ATP binding"/>
    <property type="evidence" value="ECO:0007669"/>
    <property type="project" value="UniProtKB-KW"/>
</dbReference>
<dbReference type="InterPro" id="IPR003594">
    <property type="entry name" value="HATPase_dom"/>
</dbReference>
<dbReference type="InterPro" id="IPR004358">
    <property type="entry name" value="Sig_transdc_His_kin-like_C"/>
</dbReference>
<keyword evidence="9" id="KW-0175">Coiled coil</keyword>
<name>A0A5R8XZV6_9BACT</name>
<dbReference type="InterPro" id="IPR005467">
    <property type="entry name" value="His_kinase_dom"/>
</dbReference>
<dbReference type="InterPro" id="IPR036890">
    <property type="entry name" value="HATPase_C_sf"/>
</dbReference>
<evidence type="ECO:0000256" key="3">
    <source>
        <dbReference type="ARBA" id="ARBA00022553"/>
    </source>
</evidence>
<reference evidence="12 13" key="1">
    <citation type="submission" date="2019-05" db="EMBL/GenBank/DDBJ databases">
        <title>Arcobacter sp. nov., isolated from sea sediment.</title>
        <authorList>
            <person name="Kim W."/>
        </authorList>
    </citation>
    <scope>NUCLEOTIDE SEQUENCE [LARGE SCALE GENOMIC DNA]</scope>
    <source>
        <strain evidence="12 13">CAU 1517</strain>
    </source>
</reference>
<dbReference type="Proteomes" id="UP000308901">
    <property type="component" value="Unassembled WGS sequence"/>
</dbReference>
<evidence type="ECO:0000313" key="13">
    <source>
        <dbReference type="Proteomes" id="UP000308901"/>
    </source>
</evidence>
<evidence type="ECO:0000256" key="4">
    <source>
        <dbReference type="ARBA" id="ARBA00022679"/>
    </source>
</evidence>
<dbReference type="OrthoDB" id="9805967at2"/>
<dbReference type="PROSITE" id="PS50109">
    <property type="entry name" value="HIS_KIN"/>
    <property type="match status" value="1"/>
</dbReference>
<comment type="catalytic activity">
    <reaction evidence="1">
        <text>ATP + protein L-histidine = ADP + protein N-phospho-L-histidine.</text>
        <dbReference type="EC" id="2.7.13.3"/>
    </reaction>
</comment>
<protein>
    <recommendedName>
        <fullName evidence="2">histidine kinase</fullName>
        <ecNumber evidence="2">2.7.13.3</ecNumber>
    </recommendedName>
</protein>
<dbReference type="EMBL" id="VANU01000004">
    <property type="protein sequence ID" value="TLP37510.1"/>
    <property type="molecule type" value="Genomic_DNA"/>
</dbReference>
<evidence type="ECO:0000256" key="2">
    <source>
        <dbReference type="ARBA" id="ARBA00012438"/>
    </source>
</evidence>
<dbReference type="InterPro" id="IPR036097">
    <property type="entry name" value="HisK_dim/P_sf"/>
</dbReference>
<dbReference type="PRINTS" id="PR00344">
    <property type="entry name" value="BCTRLSENSOR"/>
</dbReference>
<keyword evidence="7" id="KW-0067">ATP-binding</keyword>
<evidence type="ECO:0000256" key="7">
    <source>
        <dbReference type="ARBA" id="ARBA00022840"/>
    </source>
</evidence>
<dbReference type="InterPro" id="IPR003661">
    <property type="entry name" value="HisK_dim/P_dom"/>
</dbReference>
<dbReference type="Gene3D" id="3.30.565.10">
    <property type="entry name" value="Histidine kinase-like ATPase, C-terminal domain"/>
    <property type="match status" value="1"/>
</dbReference>
<dbReference type="Pfam" id="PF02518">
    <property type="entry name" value="HATPase_c"/>
    <property type="match status" value="1"/>
</dbReference>
<feature type="domain" description="Histidine kinase" evidence="11">
    <location>
        <begin position="162"/>
        <end position="375"/>
    </location>
</feature>
<evidence type="ECO:0000256" key="1">
    <source>
        <dbReference type="ARBA" id="ARBA00000085"/>
    </source>
</evidence>
<keyword evidence="8" id="KW-0902">Two-component regulatory system</keyword>
<dbReference type="PANTHER" id="PTHR43065:SF10">
    <property type="entry name" value="PEROXIDE STRESS-ACTIVATED HISTIDINE KINASE MAK3"/>
    <property type="match status" value="1"/>
</dbReference>
<proteinExistence type="predicted"/>
<dbReference type="Gene3D" id="1.10.287.130">
    <property type="match status" value="1"/>
</dbReference>
<dbReference type="GO" id="GO:0000155">
    <property type="term" value="F:phosphorelay sensor kinase activity"/>
    <property type="evidence" value="ECO:0007669"/>
    <property type="project" value="InterPro"/>
</dbReference>
<dbReference type="SUPFAM" id="SSF47384">
    <property type="entry name" value="Homodimeric domain of signal transducing histidine kinase"/>
    <property type="match status" value="1"/>
</dbReference>
<keyword evidence="10" id="KW-0812">Transmembrane</keyword>
<keyword evidence="4" id="KW-0808">Transferase</keyword>
<evidence type="ECO:0000259" key="11">
    <source>
        <dbReference type="PROSITE" id="PS50109"/>
    </source>
</evidence>
<keyword evidence="5" id="KW-0547">Nucleotide-binding</keyword>
<evidence type="ECO:0000313" key="12">
    <source>
        <dbReference type="EMBL" id="TLP37510.1"/>
    </source>
</evidence>
<keyword evidence="10" id="KW-0472">Membrane</keyword>